<comment type="caution">
    <text evidence="2">The sequence shown here is derived from an EMBL/GenBank/DDBJ whole genome shotgun (WGS) entry which is preliminary data.</text>
</comment>
<reference evidence="3" key="1">
    <citation type="journal article" date="2019" name="Int. J. Syst. Evol. Microbiol.">
        <title>The Global Catalogue of Microorganisms (GCM) 10K type strain sequencing project: providing services to taxonomists for standard genome sequencing and annotation.</title>
        <authorList>
            <consortium name="The Broad Institute Genomics Platform"/>
            <consortium name="The Broad Institute Genome Sequencing Center for Infectious Disease"/>
            <person name="Wu L."/>
            <person name="Ma J."/>
        </authorList>
    </citation>
    <scope>NUCLEOTIDE SEQUENCE [LARGE SCALE GENOMIC DNA]</scope>
    <source>
        <strain evidence="3">CGMCC 4.1622</strain>
    </source>
</reference>
<dbReference type="RefSeq" id="WP_346148286.1">
    <property type="nucleotide sequence ID" value="NZ_BAAAUA010000047.1"/>
</dbReference>
<protein>
    <submittedName>
        <fullName evidence="2">Uncharacterized protein</fullName>
    </submittedName>
</protein>
<evidence type="ECO:0000256" key="1">
    <source>
        <dbReference type="SAM" id="MobiDB-lite"/>
    </source>
</evidence>
<evidence type="ECO:0000313" key="2">
    <source>
        <dbReference type="EMBL" id="MFC5647311.1"/>
    </source>
</evidence>
<name>A0ABW0VT93_9ACTN</name>
<dbReference type="EMBL" id="JBHSOC010000152">
    <property type="protein sequence ID" value="MFC5647311.1"/>
    <property type="molecule type" value="Genomic_DNA"/>
</dbReference>
<evidence type="ECO:0000313" key="3">
    <source>
        <dbReference type="Proteomes" id="UP001596066"/>
    </source>
</evidence>
<dbReference type="Proteomes" id="UP001596066">
    <property type="component" value="Unassembled WGS sequence"/>
</dbReference>
<keyword evidence="3" id="KW-1185">Reference proteome</keyword>
<organism evidence="2 3">
    <name type="scientific">Kitasatospora cinereorecta</name>
    <dbReference type="NCBI Taxonomy" id="285560"/>
    <lineage>
        <taxon>Bacteria</taxon>
        <taxon>Bacillati</taxon>
        <taxon>Actinomycetota</taxon>
        <taxon>Actinomycetes</taxon>
        <taxon>Kitasatosporales</taxon>
        <taxon>Streptomycetaceae</taxon>
        <taxon>Kitasatospora</taxon>
    </lineage>
</organism>
<accession>A0ABW0VT93</accession>
<feature type="region of interest" description="Disordered" evidence="1">
    <location>
        <begin position="139"/>
        <end position="160"/>
    </location>
</feature>
<sequence length="235" mass="24702">MLASRHDPDAVRVVTASGGRARLLTAEDLTREGWRWRLGDGAGTAVVAGEVVEAAEIDAVLVRRPTVAAAELSWIVPADRAYVAAELHAFLVAWLVSLAALGCRVVNRPTAGCLSGPGWRPERWTALATRIGLPAAPARRSVHPAAVGSDNPQPPGRHGPTQVTVVGDTWYGAVAADTGAGLVRLARAAGVDLLAARVDRHDGRLLTADAHPVLDEPQVIDAVLAHLQRPRGGER</sequence>
<gene>
    <name evidence="2" type="ORF">ACFPZF_38990</name>
</gene>
<proteinExistence type="predicted"/>